<evidence type="ECO:0000256" key="11">
    <source>
        <dbReference type="RuleBase" id="RU003822"/>
    </source>
</evidence>
<feature type="transmembrane region" description="Helical" evidence="12">
    <location>
        <begin position="166"/>
        <end position="190"/>
    </location>
</feature>
<dbReference type="SUPFAM" id="SSF81296">
    <property type="entry name" value="E set domains"/>
    <property type="match status" value="1"/>
</dbReference>
<dbReference type="GO" id="GO:0034220">
    <property type="term" value="P:monoatomic ion transmembrane transport"/>
    <property type="evidence" value="ECO:0007669"/>
    <property type="project" value="UniProtKB-KW"/>
</dbReference>
<dbReference type="InterPro" id="IPR041647">
    <property type="entry name" value="IRK_C"/>
</dbReference>
<dbReference type="Proteomes" id="UP001549921">
    <property type="component" value="Unassembled WGS sequence"/>
</dbReference>
<evidence type="ECO:0000259" key="14">
    <source>
        <dbReference type="Pfam" id="PF17655"/>
    </source>
</evidence>
<name>A0ABD0SJD9_LOXSC</name>
<dbReference type="PRINTS" id="PR01320">
    <property type="entry name" value="KIRCHANNEL"/>
</dbReference>
<evidence type="ECO:0000256" key="7">
    <source>
        <dbReference type="ARBA" id="ARBA00022989"/>
    </source>
</evidence>
<dbReference type="Pfam" id="PF01007">
    <property type="entry name" value="IRK"/>
    <property type="match status" value="1"/>
</dbReference>
<keyword evidence="5 11" id="KW-0851">Voltage-gated channel</keyword>
<evidence type="ECO:0000256" key="1">
    <source>
        <dbReference type="ARBA" id="ARBA00004141"/>
    </source>
</evidence>
<dbReference type="GO" id="GO:0006813">
    <property type="term" value="P:potassium ion transport"/>
    <property type="evidence" value="ECO:0007669"/>
    <property type="project" value="UniProtKB-KW"/>
</dbReference>
<dbReference type="PIRSF" id="PIRSF005465">
    <property type="entry name" value="GIRK_kir"/>
    <property type="match status" value="1"/>
</dbReference>
<evidence type="ECO:0000256" key="9">
    <source>
        <dbReference type="ARBA" id="ARBA00023136"/>
    </source>
</evidence>
<dbReference type="EMBL" id="JBEDNZ010000020">
    <property type="protein sequence ID" value="KAL0819963.1"/>
    <property type="molecule type" value="Genomic_DNA"/>
</dbReference>
<evidence type="ECO:0000256" key="4">
    <source>
        <dbReference type="ARBA" id="ARBA00022692"/>
    </source>
</evidence>
<keyword evidence="9 12" id="KW-0472">Membrane</keyword>
<evidence type="ECO:0000313" key="16">
    <source>
        <dbReference type="Proteomes" id="UP001549921"/>
    </source>
</evidence>
<accession>A0ABD0SJD9</accession>
<keyword evidence="7 12" id="KW-1133">Transmembrane helix</keyword>
<organism evidence="15 16">
    <name type="scientific">Loxostege sticticalis</name>
    <name type="common">Beet webworm moth</name>
    <dbReference type="NCBI Taxonomy" id="481309"/>
    <lineage>
        <taxon>Eukaryota</taxon>
        <taxon>Metazoa</taxon>
        <taxon>Ecdysozoa</taxon>
        <taxon>Arthropoda</taxon>
        <taxon>Hexapoda</taxon>
        <taxon>Insecta</taxon>
        <taxon>Pterygota</taxon>
        <taxon>Neoptera</taxon>
        <taxon>Endopterygota</taxon>
        <taxon>Lepidoptera</taxon>
        <taxon>Glossata</taxon>
        <taxon>Ditrysia</taxon>
        <taxon>Pyraloidea</taxon>
        <taxon>Crambidae</taxon>
        <taxon>Pyraustinae</taxon>
        <taxon>Loxostege</taxon>
    </lineage>
</organism>
<dbReference type="PANTHER" id="PTHR11767:SF113">
    <property type="entry name" value="INWARDLY RECTIFYING POTASSIUM CHANNEL 2, ISOFORM D"/>
    <property type="match status" value="1"/>
</dbReference>
<gene>
    <name evidence="15" type="ORF">ABMA28_007960</name>
</gene>
<keyword evidence="6 11" id="KW-0630">Potassium</keyword>
<dbReference type="InterPro" id="IPR016449">
    <property type="entry name" value="K_chnl_inward-rec_Kir"/>
</dbReference>
<comment type="caution">
    <text evidence="15">The sequence shown here is derived from an EMBL/GenBank/DDBJ whole genome shotgun (WGS) entry which is preliminary data.</text>
</comment>
<dbReference type="Pfam" id="PF17655">
    <property type="entry name" value="IRK_C"/>
    <property type="match status" value="1"/>
</dbReference>
<feature type="domain" description="Potassium channel inwardly rectifying transmembrane" evidence="13">
    <location>
        <begin position="52"/>
        <end position="195"/>
    </location>
</feature>
<dbReference type="InterPro" id="IPR014756">
    <property type="entry name" value="Ig_E-set"/>
</dbReference>
<evidence type="ECO:0000256" key="3">
    <source>
        <dbReference type="ARBA" id="ARBA00022538"/>
    </source>
</evidence>
<dbReference type="InterPro" id="IPR040445">
    <property type="entry name" value="Kir_TM"/>
</dbReference>
<evidence type="ECO:0000256" key="8">
    <source>
        <dbReference type="ARBA" id="ARBA00023065"/>
    </source>
</evidence>
<evidence type="ECO:0000256" key="2">
    <source>
        <dbReference type="ARBA" id="ARBA00022448"/>
    </source>
</evidence>
<feature type="domain" description="Inward rectifier potassium channel C-terminal" evidence="14">
    <location>
        <begin position="202"/>
        <end position="370"/>
    </location>
</feature>
<dbReference type="Gene3D" id="1.10.287.70">
    <property type="match status" value="1"/>
</dbReference>
<dbReference type="GO" id="GO:0034702">
    <property type="term" value="C:monoatomic ion channel complex"/>
    <property type="evidence" value="ECO:0007669"/>
    <property type="project" value="UniProtKB-KW"/>
</dbReference>
<dbReference type="InterPro" id="IPR013518">
    <property type="entry name" value="K_chnl_inward-rec_Kir_cyto"/>
</dbReference>
<protein>
    <submittedName>
        <fullName evidence="15">Uncharacterized protein</fullName>
    </submittedName>
</protein>
<comment type="similarity">
    <text evidence="11">Belongs to the inward rectifier-type potassium channel (TC 1.A.2.1) family.</text>
</comment>
<evidence type="ECO:0000256" key="10">
    <source>
        <dbReference type="ARBA" id="ARBA00023303"/>
    </source>
</evidence>
<keyword evidence="3 11" id="KW-0633">Potassium transport</keyword>
<keyword evidence="8 11" id="KW-0406">Ion transport</keyword>
<evidence type="ECO:0000256" key="5">
    <source>
        <dbReference type="ARBA" id="ARBA00022882"/>
    </source>
</evidence>
<keyword evidence="4 11" id="KW-0812">Transmembrane</keyword>
<feature type="transmembrane region" description="Helical" evidence="12">
    <location>
        <begin position="86"/>
        <end position="107"/>
    </location>
</feature>
<evidence type="ECO:0000313" key="15">
    <source>
        <dbReference type="EMBL" id="KAL0819963.1"/>
    </source>
</evidence>
<comment type="subcellular location">
    <subcellularLocation>
        <location evidence="1 11">Membrane</location>
        <topology evidence="1 11">Multi-pass membrane protein</topology>
    </subcellularLocation>
</comment>
<dbReference type="SUPFAM" id="SSF81324">
    <property type="entry name" value="Voltage-gated potassium channels"/>
    <property type="match status" value="1"/>
</dbReference>
<sequence>MTKKDEFGRKHKTSTPQSEIIPVTPGVYYPRNRSFNHCHRETYRTKYVRAVLKNGDINVEKFYSHRINFFTNWFVSMVEARWRWTLLNFFLAFTGNWFSFGLIYWVIALSHGDLTEEHLPPNQMKSNWTPCIENIYGLTSTFLFSVEVHTTVAYGKRSITLNCPDAISAMCLQCICSSIFQAFMVGILFAKLTRPKARTQTILFSRHAIVSLRDDKLCIIFRVGDMRKSRILNIKASMYVIRLDTTFQYLECNEQIELKTYMDSCESSFFLWPVSVVHVIDEHSPLYEMSAADLICGHLEILAVFEGIIESTGQPVQARSSYGESDIIWGHRFAPMVSYDEVRKMYAVDFSKLSETEQVDTPLCSAIEYESIMRVVNSVHLSDQCLLEEQDNLR</sequence>
<keyword evidence="10 11" id="KW-0407">Ion channel</keyword>
<evidence type="ECO:0000256" key="6">
    <source>
        <dbReference type="ARBA" id="ARBA00022958"/>
    </source>
</evidence>
<proteinExistence type="inferred from homology"/>
<evidence type="ECO:0000256" key="12">
    <source>
        <dbReference type="SAM" id="Phobius"/>
    </source>
</evidence>
<dbReference type="Gene3D" id="2.60.40.1400">
    <property type="entry name" value="G protein-activated inward rectifier potassium channel 1"/>
    <property type="match status" value="1"/>
</dbReference>
<keyword evidence="2 11" id="KW-0813">Transport</keyword>
<dbReference type="AlphaFoldDB" id="A0ABD0SJD9"/>
<evidence type="ECO:0000259" key="13">
    <source>
        <dbReference type="Pfam" id="PF01007"/>
    </source>
</evidence>
<dbReference type="PANTHER" id="PTHR11767">
    <property type="entry name" value="INWARD RECTIFIER POTASSIUM CHANNEL"/>
    <property type="match status" value="1"/>
</dbReference>
<reference evidence="15 16" key="1">
    <citation type="submission" date="2024-06" db="EMBL/GenBank/DDBJ databases">
        <title>A chromosome-level genome assembly of beet webworm, Loxostege sticticalis.</title>
        <authorList>
            <person name="Zhang Y."/>
        </authorList>
    </citation>
    <scope>NUCLEOTIDE SEQUENCE [LARGE SCALE GENOMIC DNA]</scope>
    <source>
        <strain evidence="15">AQ028</strain>
        <tissue evidence="15">Male pupae</tissue>
    </source>
</reference>